<sequence>MDDILFCALLFQSVFNVLGETLARLQQDEEAERWYMAALHAQPDHVPAHITYGKLLAKNMSRTAEAEQWFRKAQRLAPEDPSVYHHYGRSVEIARITKDNKDNKDKGQSAQSQWAHVSHMMHCTHSSPLMSSKNFQSQKTQIASSFELGSLTKREFLASRRRYQEAANLYEKAAELRPDDHELAVAAATAMRQAARYQDAERWYRKAVSIKPTVSYGSCILRGFTKGDLKNQTRGGHTNLGAIFTPERQVQEAADSYREALKLQPNDVTTLTNLHKLHSVMT</sequence>
<accession>A0ABQ9K4F1</accession>
<dbReference type="SMART" id="SM00028">
    <property type="entry name" value="TPR"/>
    <property type="match status" value="5"/>
</dbReference>
<feature type="signal peptide" evidence="2">
    <location>
        <begin position="1"/>
        <end position="19"/>
    </location>
</feature>
<organism evidence="3 4">
    <name type="scientific">Molorchus minor</name>
    <dbReference type="NCBI Taxonomy" id="1323400"/>
    <lineage>
        <taxon>Eukaryota</taxon>
        <taxon>Metazoa</taxon>
        <taxon>Ecdysozoa</taxon>
        <taxon>Arthropoda</taxon>
        <taxon>Hexapoda</taxon>
        <taxon>Insecta</taxon>
        <taxon>Pterygota</taxon>
        <taxon>Neoptera</taxon>
        <taxon>Endopterygota</taxon>
        <taxon>Coleoptera</taxon>
        <taxon>Polyphaga</taxon>
        <taxon>Cucujiformia</taxon>
        <taxon>Chrysomeloidea</taxon>
        <taxon>Cerambycidae</taxon>
        <taxon>Lamiinae</taxon>
        <taxon>Monochamini</taxon>
        <taxon>Molorchus</taxon>
    </lineage>
</organism>
<feature type="chain" id="PRO_5046340529" evidence="2">
    <location>
        <begin position="20"/>
        <end position="282"/>
    </location>
</feature>
<keyword evidence="4" id="KW-1185">Reference proteome</keyword>
<dbReference type="PANTHER" id="PTHR44216:SF3">
    <property type="entry name" value="PROTEIN O-MANNOSYL-TRANSFERASE TMTC2"/>
    <property type="match status" value="1"/>
</dbReference>
<dbReference type="PROSITE" id="PS50005">
    <property type="entry name" value="TPR"/>
    <property type="match status" value="1"/>
</dbReference>
<name>A0ABQ9K4F1_9CUCU</name>
<keyword evidence="2" id="KW-0732">Signal</keyword>
<dbReference type="SUPFAM" id="SSF48452">
    <property type="entry name" value="TPR-like"/>
    <property type="match status" value="1"/>
</dbReference>
<evidence type="ECO:0000313" key="4">
    <source>
        <dbReference type="Proteomes" id="UP001162164"/>
    </source>
</evidence>
<gene>
    <name evidence="3" type="ORF">NQ317_015000</name>
</gene>
<comment type="caution">
    <text evidence="3">The sequence shown here is derived from an EMBL/GenBank/DDBJ whole genome shotgun (WGS) entry which is preliminary data.</text>
</comment>
<dbReference type="InterPro" id="IPR019734">
    <property type="entry name" value="TPR_rpt"/>
</dbReference>
<reference evidence="3" key="1">
    <citation type="journal article" date="2023" name="Insect Mol. Biol.">
        <title>Genome sequencing provides insights into the evolution of gene families encoding plant cell wall-degrading enzymes in longhorned beetles.</title>
        <authorList>
            <person name="Shin N.R."/>
            <person name="Okamura Y."/>
            <person name="Kirsch R."/>
            <person name="Pauchet Y."/>
        </authorList>
    </citation>
    <scope>NUCLEOTIDE SEQUENCE</scope>
    <source>
        <strain evidence="3">MMC_N1</strain>
    </source>
</reference>
<dbReference type="Proteomes" id="UP001162164">
    <property type="component" value="Unassembled WGS sequence"/>
</dbReference>
<evidence type="ECO:0000313" key="3">
    <source>
        <dbReference type="EMBL" id="KAJ8985461.1"/>
    </source>
</evidence>
<evidence type="ECO:0000256" key="2">
    <source>
        <dbReference type="SAM" id="SignalP"/>
    </source>
</evidence>
<dbReference type="Gene3D" id="1.25.40.10">
    <property type="entry name" value="Tetratricopeptide repeat domain"/>
    <property type="match status" value="2"/>
</dbReference>
<dbReference type="InterPro" id="IPR052384">
    <property type="entry name" value="TMTC_O-mannosyltransferase"/>
</dbReference>
<evidence type="ECO:0000256" key="1">
    <source>
        <dbReference type="PROSITE-ProRule" id="PRU00339"/>
    </source>
</evidence>
<proteinExistence type="predicted"/>
<dbReference type="EMBL" id="JAPWTJ010000013">
    <property type="protein sequence ID" value="KAJ8985461.1"/>
    <property type="molecule type" value="Genomic_DNA"/>
</dbReference>
<dbReference type="PANTHER" id="PTHR44216">
    <property type="entry name" value="PROTEIN O-MANNOSYL-TRANSFERASE TMTC2"/>
    <property type="match status" value="1"/>
</dbReference>
<dbReference type="Pfam" id="PF13432">
    <property type="entry name" value="TPR_16"/>
    <property type="match status" value="1"/>
</dbReference>
<dbReference type="Pfam" id="PF13181">
    <property type="entry name" value="TPR_8"/>
    <property type="match status" value="1"/>
</dbReference>
<protein>
    <submittedName>
        <fullName evidence="3">Uncharacterized protein</fullName>
    </submittedName>
</protein>
<feature type="repeat" description="TPR" evidence="1">
    <location>
        <begin position="234"/>
        <end position="267"/>
    </location>
</feature>
<dbReference type="Pfam" id="PF14559">
    <property type="entry name" value="TPR_19"/>
    <property type="match status" value="1"/>
</dbReference>
<dbReference type="InterPro" id="IPR011990">
    <property type="entry name" value="TPR-like_helical_dom_sf"/>
</dbReference>
<keyword evidence="1" id="KW-0802">TPR repeat</keyword>